<dbReference type="OrthoDB" id="2592022at2759"/>
<feature type="region of interest" description="Disordered" evidence="2">
    <location>
        <begin position="180"/>
        <end position="208"/>
    </location>
</feature>
<feature type="compositionally biased region" description="Low complexity" evidence="2">
    <location>
        <begin position="184"/>
        <end position="194"/>
    </location>
</feature>
<feature type="region of interest" description="Disordered" evidence="2">
    <location>
        <begin position="608"/>
        <end position="669"/>
    </location>
</feature>
<organism evidence="3 4">
    <name type="scientific">Grifola frondosa</name>
    <name type="common">Maitake</name>
    <name type="synonym">Polyporus frondosus</name>
    <dbReference type="NCBI Taxonomy" id="5627"/>
    <lineage>
        <taxon>Eukaryota</taxon>
        <taxon>Fungi</taxon>
        <taxon>Dikarya</taxon>
        <taxon>Basidiomycota</taxon>
        <taxon>Agaricomycotina</taxon>
        <taxon>Agaricomycetes</taxon>
        <taxon>Polyporales</taxon>
        <taxon>Grifolaceae</taxon>
        <taxon>Grifola</taxon>
    </lineage>
</organism>
<name>A0A1C7LLT2_GRIFR</name>
<dbReference type="AlphaFoldDB" id="A0A1C7LLT2"/>
<evidence type="ECO:0000313" key="3">
    <source>
        <dbReference type="EMBL" id="OBZ65721.1"/>
    </source>
</evidence>
<keyword evidence="4" id="KW-1185">Reference proteome</keyword>
<accession>A0A1C7LLT2</accession>
<evidence type="ECO:0000256" key="1">
    <source>
        <dbReference type="SAM" id="Coils"/>
    </source>
</evidence>
<dbReference type="OMA" id="QHEAHAT"/>
<protein>
    <submittedName>
        <fullName evidence="3">Uncharacterized protein</fullName>
    </submittedName>
</protein>
<evidence type="ECO:0000256" key="2">
    <source>
        <dbReference type="SAM" id="MobiDB-lite"/>
    </source>
</evidence>
<gene>
    <name evidence="3" type="ORF">A0H81_14230</name>
</gene>
<feature type="coiled-coil region" evidence="1">
    <location>
        <begin position="214"/>
        <end position="241"/>
    </location>
</feature>
<feature type="compositionally biased region" description="Low complexity" evidence="2">
    <location>
        <begin position="883"/>
        <end position="897"/>
    </location>
</feature>
<evidence type="ECO:0000313" key="4">
    <source>
        <dbReference type="Proteomes" id="UP000092993"/>
    </source>
</evidence>
<proteinExistence type="predicted"/>
<dbReference type="STRING" id="5627.A0A1C7LLT2"/>
<sequence>MADVQLLLNDDHPLALELVSLRAAVARYQHEAHATSVKLQRHSLETSYALEHAQTLERENSRLQEEVAVLRASPDSTPHPGSFQVPELTLALRRLSDKLTLVEEALLTRTNEATVARSDLTKAQHETEAAHALAAEARAQEEEGKTRERELQKRARFAEEERKMADLVVHEYADLVRTLEGRSKSTSSSSSSVTSEEKMDGSSTPLIDSLAEGKSGLQRLLEEFNTVNERLETEIVRLHSETLHMASKIEITQKVAEHDRGELSKAIQELEMYKADDNTAAKMVSRYMKFSQASTDSLQKAMETLRTRHEATTATLSAEIEHLQKALVFEKHESQKLRHALDELSEDIAREAYGRRREISLRLAFLGREEGLAEGLRRWVRKATESFDRALSASESREDHAGMREMFNRIMADAQGLLEYLNGQLTLDENPPGSVARLLLAQDAISTLTHELQTETVRRLQTERRLAQVHDAVETLTCEDETNIQVPLGSPTANGHLSETNEIYHHEQVPASPEVTSPGPASLTKPAVNDIQSALALPNTSIPSPERSPDISSPTPNVVASPLDIDLPQDTPVATPIAITDATVVDDSPSVLHTRAIATASISLTAQLTESSSPCPPPQSDHAGTESASLSPGGPSQLPRSSVLLRSAPTGNENSHEVEPAVLGAPTYTSEDVPEVEVAGLRNIVSGETTVHSHIVSQDDGALLDGLEIVSSPTTSSAPKEMNSALFSAPTTNLKSNRTGLLVDLTRVKHRYDDFQRAFRDCYLALKDLKKDLLSQSYPSDMLFMLSKAVERLNDFNEDARVELEIRITDEERIISGYEALLSIPGAISEEVDEAAVELEIGAFIDGTDKAVYRTTQQFTRKLDDLEHDIASVKRTLHESSSSERPSQPSTPTRPSPGWSSWTAGFLSAQRPVSPAPTFGSVMTSPRLRHSSSFSHPRESSGESTGSSTDPFASLGLRIPMPSHILQVSPNLVSPGPPKVTPKPRASSAMYMLGFGARPQTFGLNTTPTKSSPVRKLDKRILS</sequence>
<dbReference type="Proteomes" id="UP000092993">
    <property type="component" value="Unassembled WGS sequence"/>
</dbReference>
<comment type="caution">
    <text evidence="3">The sequence shown here is derived from an EMBL/GenBank/DDBJ whole genome shotgun (WGS) entry which is preliminary data.</text>
</comment>
<feature type="region of interest" description="Disordered" evidence="2">
    <location>
        <begin position="875"/>
        <end position="956"/>
    </location>
</feature>
<feature type="compositionally biased region" description="Polar residues" evidence="2">
    <location>
        <begin position="1002"/>
        <end position="1012"/>
    </location>
</feature>
<reference evidence="3 4" key="1">
    <citation type="submission" date="2016-03" db="EMBL/GenBank/DDBJ databases">
        <title>Whole genome sequencing of Grifola frondosa 9006-11.</title>
        <authorList>
            <person name="Min B."/>
            <person name="Park H."/>
            <person name="Kim J.-G."/>
            <person name="Cho H."/>
            <person name="Oh Y.-L."/>
            <person name="Kong W.-S."/>
            <person name="Choi I.-G."/>
        </authorList>
    </citation>
    <scope>NUCLEOTIDE SEQUENCE [LARGE SCALE GENOMIC DNA]</scope>
    <source>
        <strain evidence="3 4">9006-11</strain>
    </source>
</reference>
<dbReference type="EMBL" id="LUGG01000041">
    <property type="protein sequence ID" value="OBZ65721.1"/>
    <property type="molecule type" value="Genomic_DNA"/>
</dbReference>
<keyword evidence="1" id="KW-0175">Coiled coil</keyword>
<feature type="region of interest" description="Disordered" evidence="2">
    <location>
        <begin position="999"/>
        <end position="1023"/>
    </location>
</feature>
<feature type="region of interest" description="Disordered" evidence="2">
    <location>
        <begin position="538"/>
        <end position="563"/>
    </location>
</feature>